<evidence type="ECO:0000313" key="9">
    <source>
        <dbReference type="Proteomes" id="UP000184310"/>
    </source>
</evidence>
<dbReference type="InterPro" id="IPR011013">
    <property type="entry name" value="Gal_mutarotase_sf_dom"/>
</dbReference>
<dbReference type="InterPro" id="IPR038970">
    <property type="entry name" value="Lyase_8"/>
</dbReference>
<evidence type="ECO:0000256" key="4">
    <source>
        <dbReference type="PIRSR" id="PIRSR638970-1"/>
    </source>
</evidence>
<dbReference type="SUPFAM" id="SSF48230">
    <property type="entry name" value="Chondroitin AC/alginate lyase"/>
    <property type="match status" value="1"/>
</dbReference>
<dbReference type="GO" id="GO:0030246">
    <property type="term" value="F:carbohydrate binding"/>
    <property type="evidence" value="ECO:0007669"/>
    <property type="project" value="InterPro"/>
</dbReference>
<dbReference type="Pfam" id="PF08124">
    <property type="entry name" value="Lyase_8_N"/>
    <property type="match status" value="1"/>
</dbReference>
<dbReference type="Pfam" id="PF02278">
    <property type="entry name" value="Lyase_8"/>
    <property type="match status" value="1"/>
</dbReference>
<dbReference type="Proteomes" id="UP000184310">
    <property type="component" value="Unassembled WGS sequence"/>
</dbReference>
<keyword evidence="3 8" id="KW-0456">Lyase</keyword>
<evidence type="ECO:0000256" key="1">
    <source>
        <dbReference type="ARBA" id="ARBA00006699"/>
    </source>
</evidence>
<dbReference type="Gene3D" id="1.50.10.100">
    <property type="entry name" value="Chondroitin AC/alginate lyase"/>
    <property type="match status" value="1"/>
</dbReference>
<dbReference type="Pfam" id="PF02884">
    <property type="entry name" value="Lyase_8_C"/>
    <property type="match status" value="1"/>
</dbReference>
<dbReference type="Gene3D" id="2.70.98.10">
    <property type="match status" value="1"/>
</dbReference>
<evidence type="ECO:0000313" key="8">
    <source>
        <dbReference type="EMBL" id="SHI93664.1"/>
    </source>
</evidence>
<dbReference type="PANTHER" id="PTHR38481:SF1">
    <property type="entry name" value="HYALURONATE LYASE"/>
    <property type="match status" value="1"/>
</dbReference>
<feature type="active site" evidence="4">
    <location>
        <position position="350"/>
    </location>
</feature>
<dbReference type="InterPro" id="IPR011071">
    <property type="entry name" value="Lyase_8-like_C"/>
</dbReference>
<dbReference type="CDD" id="cd01083">
    <property type="entry name" value="GAG_Lyase"/>
    <property type="match status" value="1"/>
</dbReference>
<evidence type="ECO:0000259" key="7">
    <source>
        <dbReference type="Pfam" id="PF08124"/>
    </source>
</evidence>
<dbReference type="GO" id="GO:0005576">
    <property type="term" value="C:extracellular region"/>
    <property type="evidence" value="ECO:0007669"/>
    <property type="project" value="InterPro"/>
</dbReference>
<reference evidence="8 9" key="1">
    <citation type="submission" date="2016-11" db="EMBL/GenBank/DDBJ databases">
        <authorList>
            <person name="Jaros S."/>
            <person name="Januszkiewicz K."/>
            <person name="Wedrychowicz H."/>
        </authorList>
    </citation>
    <scope>NUCLEOTIDE SEQUENCE [LARGE SCALE GENOMIC DNA]</scope>
    <source>
        <strain evidence="8 9">DSM 21758</strain>
    </source>
</reference>
<organism evidence="8 9">
    <name type="scientific">Clostridium cavendishii DSM 21758</name>
    <dbReference type="NCBI Taxonomy" id="1121302"/>
    <lineage>
        <taxon>Bacteria</taxon>
        <taxon>Bacillati</taxon>
        <taxon>Bacillota</taxon>
        <taxon>Clostridia</taxon>
        <taxon>Eubacteriales</taxon>
        <taxon>Clostridiaceae</taxon>
        <taxon>Clostridium</taxon>
    </lineage>
</organism>
<feature type="domain" description="Polysaccharide lyase 8 N-terminal alpha-helical" evidence="7">
    <location>
        <begin position="56"/>
        <end position="387"/>
    </location>
</feature>
<dbReference type="GO" id="GO:0005975">
    <property type="term" value="P:carbohydrate metabolic process"/>
    <property type="evidence" value="ECO:0007669"/>
    <property type="project" value="InterPro"/>
</dbReference>
<dbReference type="SUPFAM" id="SSF74650">
    <property type="entry name" value="Galactose mutarotase-like"/>
    <property type="match status" value="1"/>
</dbReference>
<dbReference type="InterPro" id="IPR003159">
    <property type="entry name" value="Lyase_8_central_dom"/>
</dbReference>
<keyword evidence="2" id="KW-0732">Signal</keyword>
<evidence type="ECO:0000259" key="6">
    <source>
        <dbReference type="Pfam" id="PF02884"/>
    </source>
</evidence>
<proteinExistence type="inferred from homology"/>
<dbReference type="SUPFAM" id="SSF49863">
    <property type="entry name" value="Hyaluronate lyase-like, C-terminal domain"/>
    <property type="match status" value="1"/>
</dbReference>
<evidence type="ECO:0000259" key="5">
    <source>
        <dbReference type="Pfam" id="PF02278"/>
    </source>
</evidence>
<accession>A0A1M6F7E1</accession>
<feature type="domain" description="Polysaccharide lyase family 8 central" evidence="5">
    <location>
        <begin position="439"/>
        <end position="694"/>
    </location>
</feature>
<dbReference type="GO" id="GO:0016837">
    <property type="term" value="F:carbon-oxygen lyase activity, acting on polysaccharides"/>
    <property type="evidence" value="ECO:0007669"/>
    <property type="project" value="UniProtKB-ARBA"/>
</dbReference>
<name>A0A1M6F7E1_9CLOT</name>
<dbReference type="Gene3D" id="2.60.220.10">
    <property type="entry name" value="Polysaccharide lyase family 8-like, C-terminal"/>
    <property type="match status" value="1"/>
</dbReference>
<feature type="domain" description="Polysaccharide lyase family 8 C-terminal" evidence="6">
    <location>
        <begin position="710"/>
        <end position="773"/>
    </location>
</feature>
<feature type="active site" evidence="4">
    <location>
        <position position="287"/>
    </location>
</feature>
<dbReference type="AlphaFoldDB" id="A0A1M6F7E1"/>
<evidence type="ECO:0000256" key="2">
    <source>
        <dbReference type="ARBA" id="ARBA00022729"/>
    </source>
</evidence>
<sequence length="823" mass="92503">MARRALSKRISVALLIATISTIPGFSVYANVNPKSESANLIQKQAQTETQSIFNNWYQNLVGRKANPDETALINAINANDNLVSTEDKKGCWDSMVKDSPAFLWSNLPLGNNSANITASYKNVYNMALAYRLPNSKFYNNQNLKNDILFAMNFLNEKVYNNKIKKIYGNWWDFEIGTPLTLVNILTLMKTDLDKDSLDKNLASIDNFVPDPIKRKSLNKPSFKETGANLIDKCFAVTMRGVLGNDENKIKLGIQYIDSAFIMNTNYGDITKKGTADGFYIDGSFIQHDNLAYAAGYGAVFLERVSDFLTALKDTSYLSGFKNIDNVYRFVSDSFVPLFYKGAIMDNTRGRGVSRLNSNDHLAGRAILVYINKIAKTNKSPEYRRTYQGFVKSMILSDTSFTDYMNGLSLPRIQSLTELLNDSTIPNNLDNRNEFKAMNFMKRYVSQKGSYAAGLSLFSNKMSSFEYGNKENRKGFYQGAGVLNLYNDDTTQYSGNYYPTIDMARLPGITTDGSYGKLEEWKSYLNPKEYSGGATDGIYGAIGFEFSNINLTGSDLSGRKSWFFFDNEIVALGSDINSTSNSPVETVIENRKLKADGSNKLIVQGNLVNDKLNSNNSTWAYLEGKTENTGIGYYIPEGQNTFAQKSLREGTWFDINNSITTPEGKNKVSEYYGYLSINHGTNPKNSSYSYVILPNRNLKEIENYANTANIKILKNSITTHAVEDSKKNILCINFFEADTYEDFTASNPLSLLVKGNNNGNEYYLSDPTMKQESIELKVKVKNINDYDVEENTEVSIDRDRNIITFRVNTSDKDGTTHKLVLNKK</sequence>
<gene>
    <name evidence="8" type="ORF">SAMN02745163_01057</name>
</gene>
<dbReference type="InterPro" id="IPR014718">
    <property type="entry name" value="GH-type_carb-bd"/>
</dbReference>
<keyword evidence="9" id="KW-1185">Reference proteome</keyword>
<dbReference type="STRING" id="1121302.SAMN02745163_01057"/>
<dbReference type="EMBL" id="FQZB01000005">
    <property type="protein sequence ID" value="SHI93664.1"/>
    <property type="molecule type" value="Genomic_DNA"/>
</dbReference>
<feature type="active site" evidence="4">
    <location>
        <position position="296"/>
    </location>
</feature>
<evidence type="ECO:0000256" key="3">
    <source>
        <dbReference type="ARBA" id="ARBA00023239"/>
    </source>
</evidence>
<dbReference type="RefSeq" id="WP_072985623.1">
    <property type="nucleotide sequence ID" value="NZ_FQZB01000005.1"/>
</dbReference>
<dbReference type="InterPro" id="IPR012970">
    <property type="entry name" value="Lyase_8_alpha_N"/>
</dbReference>
<protein>
    <submittedName>
        <fullName evidence="8">Hyaluronate lyase</fullName>
    </submittedName>
</protein>
<dbReference type="InterPro" id="IPR008929">
    <property type="entry name" value="Chondroitin_lyas"/>
</dbReference>
<dbReference type="OrthoDB" id="6636047at2"/>
<comment type="similarity">
    <text evidence="1">Belongs to the polysaccharide lyase 8 family.</text>
</comment>
<dbReference type="PANTHER" id="PTHR38481">
    <property type="entry name" value="HYALURONATE LYASE"/>
    <property type="match status" value="1"/>
</dbReference>
<dbReference type="InterPro" id="IPR004103">
    <property type="entry name" value="Lyase_8_C"/>
</dbReference>